<organism evidence="1 2">
    <name type="scientific">Brachionus calyciflorus</name>
    <dbReference type="NCBI Taxonomy" id="104777"/>
    <lineage>
        <taxon>Eukaryota</taxon>
        <taxon>Metazoa</taxon>
        <taxon>Spiralia</taxon>
        <taxon>Gnathifera</taxon>
        <taxon>Rotifera</taxon>
        <taxon>Eurotatoria</taxon>
        <taxon>Monogononta</taxon>
        <taxon>Pseudotrocha</taxon>
        <taxon>Ploima</taxon>
        <taxon>Brachionidae</taxon>
        <taxon>Brachionus</taxon>
    </lineage>
</organism>
<evidence type="ECO:0000313" key="1">
    <source>
        <dbReference type="EMBL" id="CAF1146096.1"/>
    </source>
</evidence>
<gene>
    <name evidence="1" type="ORF">OXX778_LOCUS23102</name>
</gene>
<protein>
    <submittedName>
        <fullName evidence="1">Uncharacterized protein</fullName>
    </submittedName>
</protein>
<feature type="non-terminal residue" evidence="1">
    <location>
        <position position="1"/>
    </location>
</feature>
<keyword evidence="2" id="KW-1185">Reference proteome</keyword>
<reference evidence="1" key="1">
    <citation type="submission" date="2021-02" db="EMBL/GenBank/DDBJ databases">
        <authorList>
            <person name="Nowell W R."/>
        </authorList>
    </citation>
    <scope>NUCLEOTIDE SEQUENCE</scope>
    <source>
        <strain evidence="1">Ploen Becks lab</strain>
    </source>
</reference>
<dbReference type="Proteomes" id="UP000663879">
    <property type="component" value="Unassembled WGS sequence"/>
</dbReference>
<dbReference type="AlphaFoldDB" id="A0A814SE56"/>
<name>A0A814SE56_9BILA</name>
<evidence type="ECO:0000313" key="2">
    <source>
        <dbReference type="Proteomes" id="UP000663879"/>
    </source>
</evidence>
<sequence>LALKKIHPLIIKQKQKCANNDLNDVNINYNSAVSQTDMFGSANHDLNDVYINCYNYNSAVSQTDMFGSANHDLNDVNINY</sequence>
<dbReference type="EMBL" id="CAJNOC010011138">
    <property type="protein sequence ID" value="CAF1146096.1"/>
    <property type="molecule type" value="Genomic_DNA"/>
</dbReference>
<accession>A0A814SE56</accession>
<comment type="caution">
    <text evidence="1">The sequence shown here is derived from an EMBL/GenBank/DDBJ whole genome shotgun (WGS) entry which is preliminary data.</text>
</comment>
<proteinExistence type="predicted"/>